<proteinExistence type="predicted"/>
<dbReference type="AlphaFoldDB" id="A0A450STF6"/>
<dbReference type="GO" id="GO:0016020">
    <property type="term" value="C:membrane"/>
    <property type="evidence" value="ECO:0007669"/>
    <property type="project" value="UniProtKB-SubCell"/>
</dbReference>
<keyword evidence="2" id="KW-1003">Cell membrane</keyword>
<dbReference type="NCBIfam" id="NF006088">
    <property type="entry name" value="PRK08238.1"/>
    <property type="match status" value="1"/>
</dbReference>
<protein>
    <submittedName>
        <fullName evidence="7">4-hydroxybenzoate polyprenyltransferase</fullName>
    </submittedName>
</protein>
<organism evidence="7">
    <name type="scientific">Candidatus Kentrum sp. DK</name>
    <dbReference type="NCBI Taxonomy" id="2126562"/>
    <lineage>
        <taxon>Bacteria</taxon>
        <taxon>Pseudomonadati</taxon>
        <taxon>Pseudomonadota</taxon>
        <taxon>Gammaproteobacteria</taxon>
        <taxon>Candidatus Kentrum</taxon>
    </lineage>
</organism>
<dbReference type="Pfam" id="PF01040">
    <property type="entry name" value="UbiA"/>
    <property type="match status" value="1"/>
</dbReference>
<feature type="transmembrane region" description="Helical" evidence="6">
    <location>
        <begin position="340"/>
        <end position="358"/>
    </location>
</feature>
<evidence type="ECO:0000256" key="5">
    <source>
        <dbReference type="ARBA" id="ARBA00023136"/>
    </source>
</evidence>
<name>A0A450STF6_9GAMM</name>
<keyword evidence="7" id="KW-0808">Transferase</keyword>
<evidence type="ECO:0000256" key="1">
    <source>
        <dbReference type="ARBA" id="ARBA00004141"/>
    </source>
</evidence>
<dbReference type="GO" id="GO:0016765">
    <property type="term" value="F:transferase activity, transferring alkyl or aryl (other than methyl) groups"/>
    <property type="evidence" value="ECO:0007669"/>
    <property type="project" value="InterPro"/>
</dbReference>
<dbReference type="InterPro" id="IPR036412">
    <property type="entry name" value="HAD-like_sf"/>
</dbReference>
<feature type="transmembrane region" description="Helical" evidence="6">
    <location>
        <begin position="387"/>
        <end position="408"/>
    </location>
</feature>
<dbReference type="SUPFAM" id="SSF56784">
    <property type="entry name" value="HAD-like"/>
    <property type="match status" value="1"/>
</dbReference>
<reference evidence="7" key="1">
    <citation type="submission" date="2019-02" db="EMBL/GenBank/DDBJ databases">
        <authorList>
            <person name="Gruber-Vodicka R. H."/>
            <person name="Seah K. B. B."/>
        </authorList>
    </citation>
    <scope>NUCLEOTIDE SEQUENCE</scope>
    <source>
        <strain evidence="7">BECK_DK47</strain>
    </source>
</reference>
<evidence type="ECO:0000256" key="2">
    <source>
        <dbReference type="ARBA" id="ARBA00022475"/>
    </source>
</evidence>
<dbReference type="InterPro" id="IPR000537">
    <property type="entry name" value="UbiA_prenyltransferase"/>
</dbReference>
<feature type="transmembrane region" description="Helical" evidence="6">
    <location>
        <begin position="217"/>
        <end position="240"/>
    </location>
</feature>
<dbReference type="InterPro" id="IPR044878">
    <property type="entry name" value="UbiA_sf"/>
</dbReference>
<evidence type="ECO:0000313" key="7">
    <source>
        <dbReference type="EMBL" id="VFJ57205.1"/>
    </source>
</evidence>
<sequence>MNSQEAETLVVDLDGTLLKSDMLHESFWSAFGRDWKCPFASLLALGRGKASLKEYLRDASDVDVALLPYDAEVIAYVKTFRQKGGRTALVTATNHVIAERIAEHLQLFDEVHGSDGINNLNGSAKAVFLADRFGKSTFSYMGDAEADLTVWKDANKVVTVNASQPLRRKAEALGKPFEHLATTAKSTLSYIKALRPHQWLKNVLIFLPMLLSHQLDAATFVISLLAFIAFSLIASSVYVLNDLFDLGADRAHPRKRLRPFASGAVPIAHGGILALLLIGSGALEAAFLGWGFLLTLAAYYVITTAYSLYFKRKIVVDICMLAGLYTMRIIAGGVATGIELSVWLLAFSIFLFFSLAAVKRQAELVDMAERGQLKTQGRGYHVDDLPIIAMIGLGAGYVSVLVMALYVNSPTVIDLYTSPAALWGICCTLLYWLTRMVLITHRGSMHDDPVVFAAKDRVSQLCFSAIVGFTLLGAFW</sequence>
<gene>
    <name evidence="7" type="ORF">BECKDK2373B_GA0170837_106415</name>
</gene>
<dbReference type="CDD" id="cd13963">
    <property type="entry name" value="PT_UbiA_2"/>
    <property type="match status" value="1"/>
</dbReference>
<dbReference type="Gene3D" id="3.40.50.1000">
    <property type="entry name" value="HAD superfamily/HAD-like"/>
    <property type="match status" value="1"/>
</dbReference>
<keyword evidence="3 6" id="KW-0812">Transmembrane</keyword>
<comment type="subcellular location">
    <subcellularLocation>
        <location evidence="1">Membrane</location>
        <topology evidence="1">Multi-pass membrane protein</topology>
    </subcellularLocation>
</comment>
<accession>A0A450STF6</accession>
<evidence type="ECO:0000256" key="3">
    <source>
        <dbReference type="ARBA" id="ARBA00022692"/>
    </source>
</evidence>
<dbReference type="InterPro" id="IPR023214">
    <property type="entry name" value="HAD_sf"/>
</dbReference>
<evidence type="ECO:0000256" key="6">
    <source>
        <dbReference type="SAM" id="Phobius"/>
    </source>
</evidence>
<keyword evidence="5 6" id="KW-0472">Membrane</keyword>
<feature type="transmembrane region" description="Helical" evidence="6">
    <location>
        <begin position="420"/>
        <end position="438"/>
    </location>
</feature>
<feature type="transmembrane region" description="Helical" evidence="6">
    <location>
        <begin position="260"/>
        <end position="279"/>
    </location>
</feature>
<keyword evidence="4 6" id="KW-1133">Transmembrane helix</keyword>
<dbReference type="Gene3D" id="1.10.357.140">
    <property type="entry name" value="UbiA prenyltransferase"/>
    <property type="match status" value="1"/>
</dbReference>
<feature type="transmembrane region" description="Helical" evidence="6">
    <location>
        <begin position="285"/>
        <end position="302"/>
    </location>
</feature>
<dbReference type="EMBL" id="CAADEX010000064">
    <property type="protein sequence ID" value="VFJ57205.1"/>
    <property type="molecule type" value="Genomic_DNA"/>
</dbReference>
<evidence type="ECO:0000256" key="4">
    <source>
        <dbReference type="ARBA" id="ARBA00022989"/>
    </source>
</evidence>
<dbReference type="Pfam" id="PF12710">
    <property type="entry name" value="HAD"/>
    <property type="match status" value="1"/>
</dbReference>